<dbReference type="EMBL" id="AP027735">
    <property type="protein sequence ID" value="BDZ58177.1"/>
    <property type="molecule type" value="Genomic_DNA"/>
</dbReference>
<feature type="domain" description="NlpC/P60" evidence="5">
    <location>
        <begin position="123"/>
        <end position="244"/>
    </location>
</feature>
<dbReference type="InterPro" id="IPR051202">
    <property type="entry name" value="Peptidase_C40"/>
</dbReference>
<dbReference type="Gene3D" id="3.90.1720.10">
    <property type="entry name" value="endopeptidase domain like (from Nostoc punctiforme)"/>
    <property type="match status" value="1"/>
</dbReference>
<keyword evidence="3" id="KW-0378">Hydrolase</keyword>
<protein>
    <submittedName>
        <fullName evidence="6">Gamma-D-glutamyl-L-lysine endopeptidase</fullName>
    </submittedName>
</protein>
<evidence type="ECO:0000256" key="2">
    <source>
        <dbReference type="ARBA" id="ARBA00022670"/>
    </source>
</evidence>
<gene>
    <name evidence="6" type="primary">ykfC</name>
    <name evidence="6" type="ORF">GCM10025872_18340</name>
</gene>
<dbReference type="PANTHER" id="PTHR47053">
    <property type="entry name" value="MUREIN DD-ENDOPEPTIDASE MEPH-RELATED"/>
    <property type="match status" value="1"/>
</dbReference>
<accession>A0ABM8HB58</accession>
<keyword evidence="4" id="KW-0788">Thiol protease</keyword>
<dbReference type="SUPFAM" id="SSF54001">
    <property type="entry name" value="Cysteine proteinases"/>
    <property type="match status" value="1"/>
</dbReference>
<comment type="similarity">
    <text evidence="1">Belongs to the peptidase C40 family.</text>
</comment>
<dbReference type="RefSeq" id="WP_289232905.1">
    <property type="nucleotide sequence ID" value="NZ_AP027735.1"/>
</dbReference>
<dbReference type="PROSITE" id="PS51935">
    <property type="entry name" value="NLPC_P60"/>
    <property type="match status" value="1"/>
</dbReference>
<evidence type="ECO:0000256" key="3">
    <source>
        <dbReference type="ARBA" id="ARBA00022801"/>
    </source>
</evidence>
<dbReference type="InterPro" id="IPR038765">
    <property type="entry name" value="Papain-like_cys_pep_sf"/>
</dbReference>
<dbReference type="PANTHER" id="PTHR47053:SF3">
    <property type="entry name" value="GAMMA-D-GLUTAMYL-L-LYSINE DIPEPTIDYL-PEPTIDASE"/>
    <property type="match status" value="1"/>
</dbReference>
<sequence length="251" mass="26601">MNVAHVGVPVSVLWRGPDVARAIDAPVLRDEPDHAAWLAAMDADGVAEADSRFGLDGRIDSQVLADEPVVVLAQSDGWSQVIAPWQPSRHDPRGYPGFVRTSHLEPADPGAGFERTVPAAEQRPDPLAFVEGARAYLGLPYLWGGVSPTALDCSGLVHLVARELGLTVPRDADDQQVACVPVELGAEQPGDLYFFAHPGRTIHHVGIAVGDGRMLHAPGTGTRVVEEEMSQDRKDTLVGAGRLPGLLTAGA</sequence>
<dbReference type="InterPro" id="IPR000064">
    <property type="entry name" value="NLP_P60_dom"/>
</dbReference>
<keyword evidence="7" id="KW-1185">Reference proteome</keyword>
<reference evidence="7" key="1">
    <citation type="journal article" date="2019" name="Int. J. Syst. Evol. Microbiol.">
        <title>The Global Catalogue of Microorganisms (GCM) 10K type strain sequencing project: providing services to taxonomists for standard genome sequencing and annotation.</title>
        <authorList>
            <consortium name="The Broad Institute Genomics Platform"/>
            <consortium name="The Broad Institute Genome Sequencing Center for Infectious Disease"/>
            <person name="Wu L."/>
            <person name="Ma J."/>
        </authorList>
    </citation>
    <scope>NUCLEOTIDE SEQUENCE [LARGE SCALE GENOMIC DNA]</scope>
    <source>
        <strain evidence="7">NBRC 110608</strain>
    </source>
</reference>
<dbReference type="Proteomes" id="UP001321421">
    <property type="component" value="Chromosome"/>
</dbReference>
<name>A0ABM8HB58_9MICO</name>
<evidence type="ECO:0000313" key="6">
    <source>
        <dbReference type="EMBL" id="BDZ58177.1"/>
    </source>
</evidence>
<evidence type="ECO:0000256" key="1">
    <source>
        <dbReference type="ARBA" id="ARBA00007074"/>
    </source>
</evidence>
<keyword evidence="2" id="KW-0645">Protease</keyword>
<dbReference type="Pfam" id="PF00877">
    <property type="entry name" value="NLPC_P60"/>
    <property type="match status" value="1"/>
</dbReference>
<organism evidence="6 7">
    <name type="scientific">Barrientosiimonas endolithica</name>
    <dbReference type="NCBI Taxonomy" id="1535208"/>
    <lineage>
        <taxon>Bacteria</taxon>
        <taxon>Bacillati</taxon>
        <taxon>Actinomycetota</taxon>
        <taxon>Actinomycetes</taxon>
        <taxon>Micrococcales</taxon>
        <taxon>Dermacoccaceae</taxon>
        <taxon>Barrientosiimonas</taxon>
    </lineage>
</organism>
<evidence type="ECO:0000259" key="5">
    <source>
        <dbReference type="PROSITE" id="PS51935"/>
    </source>
</evidence>
<evidence type="ECO:0000256" key="4">
    <source>
        <dbReference type="ARBA" id="ARBA00022807"/>
    </source>
</evidence>
<evidence type="ECO:0000313" key="7">
    <source>
        <dbReference type="Proteomes" id="UP001321421"/>
    </source>
</evidence>
<proteinExistence type="inferred from homology"/>